<dbReference type="InterPro" id="IPR004638">
    <property type="entry name" value="EmrB-like"/>
</dbReference>
<organism evidence="10 11">
    <name type="scientific">Streptomyces alanosinicus</name>
    <dbReference type="NCBI Taxonomy" id="68171"/>
    <lineage>
        <taxon>Bacteria</taxon>
        <taxon>Bacillati</taxon>
        <taxon>Actinomycetota</taxon>
        <taxon>Actinomycetes</taxon>
        <taxon>Kitasatosporales</taxon>
        <taxon>Streptomycetaceae</taxon>
        <taxon>Streptomyces</taxon>
    </lineage>
</organism>
<dbReference type="GO" id="GO:0022857">
    <property type="term" value="F:transmembrane transporter activity"/>
    <property type="evidence" value="ECO:0007669"/>
    <property type="project" value="InterPro"/>
</dbReference>
<dbReference type="Gene3D" id="1.20.1720.10">
    <property type="entry name" value="Multidrug resistance protein D"/>
    <property type="match status" value="1"/>
</dbReference>
<dbReference type="Gene3D" id="1.20.1250.20">
    <property type="entry name" value="MFS general substrate transporter like domains"/>
    <property type="match status" value="1"/>
</dbReference>
<feature type="transmembrane region" description="Helical" evidence="8">
    <location>
        <begin position="409"/>
        <end position="426"/>
    </location>
</feature>
<dbReference type="GO" id="GO:0046677">
    <property type="term" value="P:response to antibiotic"/>
    <property type="evidence" value="ECO:0007669"/>
    <property type="project" value="UniProtKB-KW"/>
</dbReference>
<feature type="transmembrane region" description="Helical" evidence="8">
    <location>
        <begin position="61"/>
        <end position="78"/>
    </location>
</feature>
<keyword evidence="4 8" id="KW-0812">Transmembrane</keyword>
<dbReference type="Pfam" id="PF07690">
    <property type="entry name" value="MFS_1"/>
    <property type="match status" value="1"/>
</dbReference>
<dbReference type="Proteomes" id="UP000655443">
    <property type="component" value="Unassembled WGS sequence"/>
</dbReference>
<dbReference type="CDD" id="cd17321">
    <property type="entry name" value="MFS_MMR_MDR_like"/>
    <property type="match status" value="1"/>
</dbReference>
<evidence type="ECO:0000313" key="10">
    <source>
        <dbReference type="EMBL" id="GHE04301.1"/>
    </source>
</evidence>
<feature type="transmembrane region" description="Helical" evidence="8">
    <location>
        <begin position="335"/>
        <end position="354"/>
    </location>
</feature>
<keyword evidence="7" id="KW-0046">Antibiotic resistance</keyword>
<feature type="transmembrane region" description="Helical" evidence="8">
    <location>
        <begin position="272"/>
        <end position="293"/>
    </location>
</feature>
<keyword evidence="3" id="KW-1003">Cell membrane</keyword>
<feature type="transmembrane region" description="Helical" evidence="8">
    <location>
        <begin position="366"/>
        <end position="388"/>
    </location>
</feature>
<evidence type="ECO:0000256" key="6">
    <source>
        <dbReference type="ARBA" id="ARBA00023136"/>
    </source>
</evidence>
<dbReference type="PANTHER" id="PTHR42718">
    <property type="entry name" value="MAJOR FACILITATOR SUPERFAMILY MULTIDRUG TRANSPORTER MFSC"/>
    <property type="match status" value="1"/>
</dbReference>
<protein>
    <submittedName>
        <fullName evidence="10">MFS transporter</fullName>
    </submittedName>
</protein>
<feature type="transmembrane region" description="Helical" evidence="8">
    <location>
        <begin position="205"/>
        <end position="224"/>
    </location>
</feature>
<keyword evidence="11" id="KW-1185">Reference proteome</keyword>
<evidence type="ECO:0000256" key="5">
    <source>
        <dbReference type="ARBA" id="ARBA00022989"/>
    </source>
</evidence>
<dbReference type="InterPro" id="IPR011701">
    <property type="entry name" value="MFS"/>
</dbReference>
<feature type="transmembrane region" description="Helical" evidence="8">
    <location>
        <begin position="110"/>
        <end position="131"/>
    </location>
</feature>
<dbReference type="PRINTS" id="PR01036">
    <property type="entry name" value="TCRTETB"/>
</dbReference>
<dbReference type="NCBIfam" id="TIGR00711">
    <property type="entry name" value="efflux_EmrB"/>
    <property type="match status" value="1"/>
</dbReference>
<feature type="transmembrane region" description="Helical" evidence="8">
    <location>
        <begin position="85"/>
        <end position="104"/>
    </location>
</feature>
<evidence type="ECO:0000256" key="2">
    <source>
        <dbReference type="ARBA" id="ARBA00022448"/>
    </source>
</evidence>
<keyword evidence="5 8" id="KW-1133">Transmembrane helix</keyword>
<dbReference type="RefSeq" id="WP_189953412.1">
    <property type="nucleotide sequence ID" value="NZ_BMVG01000007.1"/>
</dbReference>
<comment type="caution">
    <text evidence="10">The sequence shown here is derived from an EMBL/GenBank/DDBJ whole genome shotgun (WGS) entry which is preliminary data.</text>
</comment>
<dbReference type="SUPFAM" id="SSF103473">
    <property type="entry name" value="MFS general substrate transporter"/>
    <property type="match status" value="1"/>
</dbReference>
<dbReference type="InterPro" id="IPR020846">
    <property type="entry name" value="MFS_dom"/>
</dbReference>
<evidence type="ECO:0000256" key="1">
    <source>
        <dbReference type="ARBA" id="ARBA00004651"/>
    </source>
</evidence>
<feature type="transmembrane region" description="Helical" evidence="8">
    <location>
        <begin position="469"/>
        <end position="496"/>
    </location>
</feature>
<gene>
    <name evidence="10" type="ORF">GCM10010339_35180</name>
</gene>
<evidence type="ECO:0000256" key="7">
    <source>
        <dbReference type="ARBA" id="ARBA00023251"/>
    </source>
</evidence>
<feature type="transmembrane region" description="Helical" evidence="8">
    <location>
        <begin position="170"/>
        <end position="193"/>
    </location>
</feature>
<dbReference type="PROSITE" id="PS50850">
    <property type="entry name" value="MFS"/>
    <property type="match status" value="1"/>
</dbReference>
<comment type="subcellular location">
    <subcellularLocation>
        <location evidence="1">Cell membrane</location>
        <topology evidence="1">Multi-pass membrane protein</topology>
    </subcellularLocation>
</comment>
<evidence type="ECO:0000256" key="4">
    <source>
        <dbReference type="ARBA" id="ARBA00022692"/>
    </source>
</evidence>
<sequence length="525" mass="53283">MATVTHADDTRRDPRRWWALGALVASMLVLAFDSTILNVALPTMAGQLGATTGQQQSMADAYIVVFAALMLPAGLLGDRFGRRRMLIAGLAVFLGGSVLGSLAGDVNAVVAARAVMGVGAALIMPLSLSVLPAMFGPDERGRAISLITAASALGMPLGPLVGGFLLNHFWWGSVFLINIPMAALGTAACLFLLPETRDPATPKVDAVSTALTAAGLGTLIYAIIKAPDRGWGDGLELAMFAAAALLLGSLVLRERRMTRPMLDMGLLTHRGFLLNTVAATLVMFVLSGLMFAVPTYLQAVLGHDAFGTGLRLLPMMAGLMIAAKLGHPLTARFGARAVVSAGLVVLAFAALLGSRTTVHDGYGFTALWLSVTGLGFGCAMVPAMDGALGALPAERAGSGSGLLSTVRQVGGAIGVALLGSLLAGAFRDRLDVAGLPGPAAHAAKESVVAAHVVAAHTGSAQLAVSANTAYVHGMTLVLIVCGIASLLAALLAALLLPSAPPVRATEPEGTPAVTTVASAAADGGQ</sequence>
<dbReference type="EMBL" id="BMVG01000007">
    <property type="protein sequence ID" value="GHE04301.1"/>
    <property type="molecule type" value="Genomic_DNA"/>
</dbReference>
<feature type="domain" description="Major facilitator superfamily (MFS) profile" evidence="9">
    <location>
        <begin position="19"/>
        <end position="500"/>
    </location>
</feature>
<proteinExistence type="predicted"/>
<dbReference type="AlphaFoldDB" id="A0A918YIK7"/>
<feature type="transmembrane region" description="Helical" evidence="8">
    <location>
        <begin position="17"/>
        <end position="41"/>
    </location>
</feature>
<dbReference type="PANTHER" id="PTHR42718:SF42">
    <property type="entry name" value="EXPORT PROTEIN"/>
    <property type="match status" value="1"/>
</dbReference>
<feature type="transmembrane region" description="Helical" evidence="8">
    <location>
        <begin position="230"/>
        <end position="252"/>
    </location>
</feature>
<dbReference type="GO" id="GO:0005886">
    <property type="term" value="C:plasma membrane"/>
    <property type="evidence" value="ECO:0007669"/>
    <property type="project" value="UniProtKB-SubCell"/>
</dbReference>
<evidence type="ECO:0000313" key="11">
    <source>
        <dbReference type="Proteomes" id="UP000655443"/>
    </source>
</evidence>
<evidence type="ECO:0000259" key="9">
    <source>
        <dbReference type="PROSITE" id="PS50850"/>
    </source>
</evidence>
<reference evidence="10" key="2">
    <citation type="submission" date="2020-09" db="EMBL/GenBank/DDBJ databases">
        <authorList>
            <person name="Sun Q."/>
            <person name="Ohkuma M."/>
        </authorList>
    </citation>
    <scope>NUCLEOTIDE SEQUENCE</scope>
    <source>
        <strain evidence="10">JCM 4714</strain>
    </source>
</reference>
<dbReference type="InterPro" id="IPR036259">
    <property type="entry name" value="MFS_trans_sf"/>
</dbReference>
<accession>A0A918YIK7</accession>
<reference evidence="10" key="1">
    <citation type="journal article" date="2014" name="Int. J. Syst. Evol. Microbiol.">
        <title>Complete genome sequence of Corynebacterium casei LMG S-19264T (=DSM 44701T), isolated from a smear-ripened cheese.</title>
        <authorList>
            <consortium name="US DOE Joint Genome Institute (JGI-PGF)"/>
            <person name="Walter F."/>
            <person name="Albersmeier A."/>
            <person name="Kalinowski J."/>
            <person name="Ruckert C."/>
        </authorList>
    </citation>
    <scope>NUCLEOTIDE SEQUENCE</scope>
    <source>
        <strain evidence="10">JCM 4714</strain>
    </source>
</reference>
<keyword evidence="6 8" id="KW-0472">Membrane</keyword>
<feature type="transmembrane region" description="Helical" evidence="8">
    <location>
        <begin position="143"/>
        <end position="164"/>
    </location>
</feature>
<keyword evidence="2" id="KW-0813">Transport</keyword>
<name>A0A918YIK7_9ACTN</name>
<evidence type="ECO:0000256" key="8">
    <source>
        <dbReference type="SAM" id="Phobius"/>
    </source>
</evidence>
<evidence type="ECO:0000256" key="3">
    <source>
        <dbReference type="ARBA" id="ARBA00022475"/>
    </source>
</evidence>